<gene>
    <name evidence="2" type="ORF">BLA29_012234</name>
</gene>
<protein>
    <submittedName>
        <fullName evidence="2">Uncharacterized protein</fullName>
    </submittedName>
</protein>
<proteinExistence type="predicted"/>
<evidence type="ECO:0000313" key="3">
    <source>
        <dbReference type="Proteomes" id="UP000194236"/>
    </source>
</evidence>
<name>A0A1Y3AQ86_EURMA</name>
<dbReference type="EMBL" id="MUJZ01069461">
    <property type="protein sequence ID" value="OTF69636.1"/>
    <property type="molecule type" value="Genomic_DNA"/>
</dbReference>
<feature type="compositionally biased region" description="Low complexity" evidence="1">
    <location>
        <begin position="22"/>
        <end position="32"/>
    </location>
</feature>
<organism evidence="2 3">
    <name type="scientific">Euroglyphus maynei</name>
    <name type="common">Mayne's house dust mite</name>
    <dbReference type="NCBI Taxonomy" id="6958"/>
    <lineage>
        <taxon>Eukaryota</taxon>
        <taxon>Metazoa</taxon>
        <taxon>Ecdysozoa</taxon>
        <taxon>Arthropoda</taxon>
        <taxon>Chelicerata</taxon>
        <taxon>Arachnida</taxon>
        <taxon>Acari</taxon>
        <taxon>Acariformes</taxon>
        <taxon>Sarcoptiformes</taxon>
        <taxon>Astigmata</taxon>
        <taxon>Psoroptidia</taxon>
        <taxon>Analgoidea</taxon>
        <taxon>Pyroglyphidae</taxon>
        <taxon>Pyroglyphinae</taxon>
        <taxon>Euroglyphus</taxon>
    </lineage>
</organism>
<keyword evidence="3" id="KW-1185">Reference proteome</keyword>
<reference evidence="2 3" key="1">
    <citation type="submission" date="2017-03" db="EMBL/GenBank/DDBJ databases">
        <title>Genome Survey of Euroglyphus maynei.</title>
        <authorList>
            <person name="Arlian L.G."/>
            <person name="Morgan M.S."/>
            <person name="Rider S.D."/>
        </authorList>
    </citation>
    <scope>NUCLEOTIDE SEQUENCE [LARGE SCALE GENOMIC DNA]</scope>
    <source>
        <strain evidence="2">Arlian Lab</strain>
        <tissue evidence="2">Whole body</tissue>
    </source>
</reference>
<feature type="non-terminal residue" evidence="2">
    <location>
        <position position="158"/>
    </location>
</feature>
<sequence length="158" mass="17590">MFIVNQPQPPYAANLPQVFSSLQSTQTPSSQSMLASPGQHQSSSNPSLTQPNIITTNSAPTGRSVNGVTNNSLSLLFNTPITSKESLTDEDIKLIEEHNRKVRYFLQQRQAELQERLRQQKFAEESAALKAQQETAARVAAEQERIRRLKAEQEAAAR</sequence>
<accession>A0A1Y3AQ86</accession>
<evidence type="ECO:0000256" key="1">
    <source>
        <dbReference type="SAM" id="MobiDB-lite"/>
    </source>
</evidence>
<dbReference type="AlphaFoldDB" id="A0A1Y3AQ86"/>
<comment type="caution">
    <text evidence="2">The sequence shown here is derived from an EMBL/GenBank/DDBJ whole genome shotgun (WGS) entry which is preliminary data.</text>
</comment>
<feature type="compositionally biased region" description="Polar residues" evidence="1">
    <location>
        <begin position="38"/>
        <end position="66"/>
    </location>
</feature>
<evidence type="ECO:0000313" key="2">
    <source>
        <dbReference type="EMBL" id="OTF69636.1"/>
    </source>
</evidence>
<feature type="region of interest" description="Disordered" evidence="1">
    <location>
        <begin position="22"/>
        <end position="66"/>
    </location>
</feature>
<dbReference type="Proteomes" id="UP000194236">
    <property type="component" value="Unassembled WGS sequence"/>
</dbReference>